<dbReference type="PANTHER" id="PTHR43201">
    <property type="entry name" value="ACYL-COA SYNTHETASE"/>
    <property type="match status" value="1"/>
</dbReference>
<dbReference type="PROSITE" id="PS00455">
    <property type="entry name" value="AMP_BINDING"/>
    <property type="match status" value="1"/>
</dbReference>
<organism evidence="5">
    <name type="scientific">Candidatus Atribacter allofermentans</name>
    <dbReference type="NCBI Taxonomy" id="1852833"/>
    <lineage>
        <taxon>Bacteria</taxon>
        <taxon>Pseudomonadati</taxon>
        <taxon>Atribacterota</taxon>
        <taxon>Atribacteria</taxon>
        <taxon>Atribacterales</taxon>
        <taxon>Atribacteraceae</taxon>
        <taxon>Atribacter</taxon>
    </lineage>
</organism>
<dbReference type="Proteomes" id="UP000485569">
    <property type="component" value="Unassembled WGS sequence"/>
</dbReference>
<gene>
    <name evidence="5" type="primary">lcfB_2</name>
    <name evidence="5" type="ORF">BWY41_01634</name>
</gene>
<keyword evidence="2 5" id="KW-0436">Ligase</keyword>
<dbReference type="FunFam" id="3.40.50.12780:FF:000003">
    <property type="entry name" value="Long-chain-fatty-acid--CoA ligase FadD"/>
    <property type="match status" value="1"/>
</dbReference>
<name>A0A1V5SMI5_9BACT</name>
<dbReference type="SUPFAM" id="SSF56801">
    <property type="entry name" value="Acetyl-CoA synthetase-like"/>
    <property type="match status" value="1"/>
</dbReference>
<evidence type="ECO:0000259" key="3">
    <source>
        <dbReference type="Pfam" id="PF00501"/>
    </source>
</evidence>
<protein>
    <submittedName>
        <fullName evidence="5">Long-chain-fatty-acid--CoA ligase</fullName>
        <ecNumber evidence="5">6.2.1.3</ecNumber>
    </submittedName>
</protein>
<dbReference type="GO" id="GO:0004467">
    <property type="term" value="F:long-chain fatty acid-CoA ligase activity"/>
    <property type="evidence" value="ECO:0007669"/>
    <property type="project" value="UniProtKB-EC"/>
</dbReference>
<evidence type="ECO:0000313" key="5">
    <source>
        <dbReference type="EMBL" id="OQA55524.1"/>
    </source>
</evidence>
<feature type="domain" description="AMP-binding enzyme C-terminal" evidence="4">
    <location>
        <begin position="459"/>
        <end position="534"/>
    </location>
</feature>
<evidence type="ECO:0000259" key="4">
    <source>
        <dbReference type="Pfam" id="PF13193"/>
    </source>
</evidence>
<evidence type="ECO:0000256" key="1">
    <source>
        <dbReference type="ARBA" id="ARBA00006432"/>
    </source>
</evidence>
<accession>A0A1V5SMI5</accession>
<dbReference type="GO" id="GO:0031956">
    <property type="term" value="F:medium-chain fatty acid-CoA ligase activity"/>
    <property type="evidence" value="ECO:0007669"/>
    <property type="project" value="TreeGrafter"/>
</dbReference>
<dbReference type="EMBL" id="MWBQ01000154">
    <property type="protein sequence ID" value="OQA55524.1"/>
    <property type="molecule type" value="Genomic_DNA"/>
</dbReference>
<evidence type="ECO:0000256" key="2">
    <source>
        <dbReference type="ARBA" id="ARBA00022598"/>
    </source>
</evidence>
<feature type="domain" description="AMP-dependent synthetase/ligase" evidence="3">
    <location>
        <begin position="21"/>
        <end position="408"/>
    </location>
</feature>
<dbReference type="EC" id="6.2.1.3" evidence="5"/>
<dbReference type="Gene3D" id="3.30.300.30">
    <property type="match status" value="1"/>
</dbReference>
<reference evidence="5" key="1">
    <citation type="submission" date="2017-02" db="EMBL/GenBank/DDBJ databases">
        <title>Delving into the versatile metabolic prowess of the omnipresent phylum Bacteroidetes.</title>
        <authorList>
            <person name="Nobu M.K."/>
            <person name="Mei R."/>
            <person name="Narihiro T."/>
            <person name="Kuroda K."/>
            <person name="Liu W.-T."/>
        </authorList>
    </citation>
    <scope>NUCLEOTIDE SEQUENCE</scope>
    <source>
        <strain evidence="5">ADurb.Bin276</strain>
    </source>
</reference>
<comment type="similarity">
    <text evidence="1">Belongs to the ATP-dependent AMP-binding enzyme family.</text>
</comment>
<proteinExistence type="inferred from homology"/>
<dbReference type="Pfam" id="PF13193">
    <property type="entry name" value="AMP-binding_C"/>
    <property type="match status" value="1"/>
</dbReference>
<dbReference type="PANTHER" id="PTHR43201:SF5">
    <property type="entry name" value="MEDIUM-CHAIN ACYL-COA LIGASE ACSF2, MITOCHONDRIAL"/>
    <property type="match status" value="1"/>
</dbReference>
<sequence length="697" mass="79099">MRTPEYDIGKITVGQLVDLMAEKLGERDALVYHSTGLRLTHQQFKEKCDQIAKGFMALGLKKGSHIAIWANNVAEWILTQFGSAKMGGVLVTVNTQYRSFELEYLLKQSDSSTLVLVDGVHQPRDYFNMVYELCPELKTCQPGQLKSEKFPYLKNVIAIGEEWMPGMFRYDDLYELSSQISEEEYQKRQEEITPDDVVNMQYTSGTTGFPKGVMLTHTNVIGNAKSQADCLNFTPEDKLCITVPFFHCFGCVMGTMLCVSSGATMVPVESFRARRVLDAIQDVRCSAVHGVPTMFIAELEEMKKTKFDLSSLRTGIMAGSPCPTEVMKAVVEEMNMGEICITYGLTEASPGITMTRTTDPLELRVSTVGRLLPGVEVKLIDLNTGEKVRINQPGELCTRGYHVMKGYYNMPEETLKVIEPDGWLHSGDIAMVDENGYYRITGRLKDMIIRGGENIYPREIEEYLYLHPKIKDVQVVGVPSRYYGEEVVAFVQLKPGKEMTEIEAKDFCWDRISRYKIPSYFFFIDNFPTTASGKIQKFKLREQAIKLLGLESEGDVKFLTRKSTKLEPDGKDLTKIQEFMEKEVLPVGVDGEVLSRATKALTEYYQKATRAKLAKGTIETMAIIDNNSIDISIRYEGEVLPFPLEEPKNEDESKVENYNLSRSGFCIRQLTDRLRWEQRAGSSRIHFYFFLRPQASE</sequence>
<dbReference type="InterPro" id="IPR042099">
    <property type="entry name" value="ANL_N_sf"/>
</dbReference>
<dbReference type="FunFam" id="3.30.300.30:FF:000008">
    <property type="entry name" value="2,3-dihydroxybenzoate-AMP ligase"/>
    <property type="match status" value="1"/>
</dbReference>
<dbReference type="AlphaFoldDB" id="A0A1V5SMI5"/>
<dbReference type="Gene3D" id="3.40.50.12780">
    <property type="entry name" value="N-terminal domain of ligase-like"/>
    <property type="match status" value="1"/>
</dbReference>
<dbReference type="CDD" id="cd05917">
    <property type="entry name" value="FACL_like_2"/>
    <property type="match status" value="1"/>
</dbReference>
<dbReference type="Pfam" id="PF00501">
    <property type="entry name" value="AMP-binding"/>
    <property type="match status" value="1"/>
</dbReference>
<comment type="caution">
    <text evidence="5">The sequence shown here is derived from an EMBL/GenBank/DDBJ whole genome shotgun (WGS) entry which is preliminary data.</text>
</comment>
<dbReference type="InterPro" id="IPR045851">
    <property type="entry name" value="AMP-bd_C_sf"/>
</dbReference>
<dbReference type="InterPro" id="IPR020845">
    <property type="entry name" value="AMP-binding_CS"/>
</dbReference>
<dbReference type="InterPro" id="IPR000873">
    <property type="entry name" value="AMP-dep_synth/lig_dom"/>
</dbReference>
<dbReference type="InterPro" id="IPR025110">
    <property type="entry name" value="AMP-bd_C"/>
</dbReference>